<reference evidence="1" key="1">
    <citation type="submission" date="2014-09" db="EMBL/GenBank/DDBJ databases">
        <authorList>
            <person name="Magalhaes I.L.F."/>
            <person name="Oliveira U."/>
            <person name="Santos F.R."/>
            <person name="Vidigal T.H.D.A."/>
            <person name="Brescovit A.D."/>
            <person name="Santos A.J."/>
        </authorList>
    </citation>
    <scope>NUCLEOTIDE SEQUENCE</scope>
    <source>
        <tissue evidence="1">Shoot tissue taken approximately 20 cm above the soil surface</tissue>
    </source>
</reference>
<dbReference type="EMBL" id="GBRH01274662">
    <property type="protein sequence ID" value="JAD23233.1"/>
    <property type="molecule type" value="Transcribed_RNA"/>
</dbReference>
<sequence>MAVFYIFKRKFSATSDGFSIQMIPVQCAYEMLK</sequence>
<dbReference type="AlphaFoldDB" id="A0A0A8YCM2"/>
<reference evidence="1" key="2">
    <citation type="journal article" date="2015" name="Data Brief">
        <title>Shoot transcriptome of the giant reed, Arundo donax.</title>
        <authorList>
            <person name="Barrero R.A."/>
            <person name="Guerrero F.D."/>
            <person name="Moolhuijzen P."/>
            <person name="Goolsby J.A."/>
            <person name="Tidwell J."/>
            <person name="Bellgard S.E."/>
            <person name="Bellgard M.I."/>
        </authorList>
    </citation>
    <scope>NUCLEOTIDE SEQUENCE</scope>
    <source>
        <tissue evidence="1">Shoot tissue taken approximately 20 cm above the soil surface</tissue>
    </source>
</reference>
<evidence type="ECO:0000313" key="1">
    <source>
        <dbReference type="EMBL" id="JAD23233.1"/>
    </source>
</evidence>
<name>A0A0A8YCM2_ARUDO</name>
<accession>A0A0A8YCM2</accession>
<protein>
    <submittedName>
        <fullName evidence="1">Uncharacterized protein</fullName>
    </submittedName>
</protein>
<organism evidence="1">
    <name type="scientific">Arundo donax</name>
    <name type="common">Giant reed</name>
    <name type="synonym">Donax arundinaceus</name>
    <dbReference type="NCBI Taxonomy" id="35708"/>
    <lineage>
        <taxon>Eukaryota</taxon>
        <taxon>Viridiplantae</taxon>
        <taxon>Streptophyta</taxon>
        <taxon>Embryophyta</taxon>
        <taxon>Tracheophyta</taxon>
        <taxon>Spermatophyta</taxon>
        <taxon>Magnoliopsida</taxon>
        <taxon>Liliopsida</taxon>
        <taxon>Poales</taxon>
        <taxon>Poaceae</taxon>
        <taxon>PACMAD clade</taxon>
        <taxon>Arundinoideae</taxon>
        <taxon>Arundineae</taxon>
        <taxon>Arundo</taxon>
    </lineage>
</organism>
<proteinExistence type="predicted"/>